<dbReference type="RefSeq" id="WP_083050654.1">
    <property type="nucleotide sequence ID" value="NZ_MWQY01000010.1"/>
</dbReference>
<dbReference type="Proteomes" id="UP000192343">
    <property type="component" value="Unassembled WGS sequence"/>
</dbReference>
<proteinExistence type="predicted"/>
<dbReference type="OrthoDB" id="9794382at2"/>
<protein>
    <recommendedName>
        <fullName evidence="1">CheW-like domain-containing protein</fullName>
    </recommendedName>
</protein>
<dbReference type="SUPFAM" id="SSF50341">
    <property type="entry name" value="CheW-like"/>
    <property type="match status" value="1"/>
</dbReference>
<dbReference type="Pfam" id="PF01584">
    <property type="entry name" value="CheW"/>
    <property type="match status" value="1"/>
</dbReference>
<dbReference type="PROSITE" id="PS50851">
    <property type="entry name" value="CHEW"/>
    <property type="match status" value="1"/>
</dbReference>
<accession>A0A1Y1RXQ9</accession>
<dbReference type="GO" id="GO:0005829">
    <property type="term" value="C:cytosol"/>
    <property type="evidence" value="ECO:0007669"/>
    <property type="project" value="TreeGrafter"/>
</dbReference>
<dbReference type="Gene3D" id="2.40.50.180">
    <property type="entry name" value="CheA-289, Domain 4"/>
    <property type="match status" value="1"/>
</dbReference>
<dbReference type="Gene3D" id="2.30.30.40">
    <property type="entry name" value="SH3 Domains"/>
    <property type="match status" value="1"/>
</dbReference>
<reference evidence="2 3" key="1">
    <citation type="submission" date="2017-03" db="EMBL/GenBank/DDBJ databases">
        <title>Draft Genome sequence of Marispirochaeta sp. strain JC444.</title>
        <authorList>
            <person name="Shivani Y."/>
            <person name="Subhash Y."/>
            <person name="Sasikala C."/>
            <person name="Ramana C."/>
        </authorList>
    </citation>
    <scope>NUCLEOTIDE SEQUENCE [LARGE SCALE GENOMIC DNA]</scope>
    <source>
        <strain evidence="2 3">JC444</strain>
    </source>
</reference>
<dbReference type="GO" id="GO:0007165">
    <property type="term" value="P:signal transduction"/>
    <property type="evidence" value="ECO:0007669"/>
    <property type="project" value="InterPro"/>
</dbReference>
<dbReference type="AlphaFoldDB" id="A0A1Y1RXQ9"/>
<dbReference type="InterPro" id="IPR002545">
    <property type="entry name" value="CheW-lke_dom"/>
</dbReference>
<sequence length="166" mass="18133">MNETAKETSNQYLVFSLKGERYALPVEEVREVLDLRRITRIPGAPAYMRGIINVRGAVVPVVDLRMKFESELMETEDGTQSIIVLDLSKRGLAASLGVLTDTVDAVLHIGEDMIDQPPQVGGSVRSGDTSYLKGIGKHEESFVMILDTGKMFSAEDLVYGSDPASV</sequence>
<dbReference type="GO" id="GO:0006935">
    <property type="term" value="P:chemotaxis"/>
    <property type="evidence" value="ECO:0007669"/>
    <property type="project" value="InterPro"/>
</dbReference>
<feature type="domain" description="CheW-like" evidence="1">
    <location>
        <begin position="9"/>
        <end position="157"/>
    </location>
</feature>
<dbReference type="InterPro" id="IPR036061">
    <property type="entry name" value="CheW-like_dom_sf"/>
</dbReference>
<evidence type="ECO:0000259" key="1">
    <source>
        <dbReference type="PROSITE" id="PS50851"/>
    </source>
</evidence>
<dbReference type="SMART" id="SM00260">
    <property type="entry name" value="CheW"/>
    <property type="match status" value="1"/>
</dbReference>
<evidence type="ECO:0000313" key="2">
    <source>
        <dbReference type="EMBL" id="ORC35154.1"/>
    </source>
</evidence>
<gene>
    <name evidence="2" type="ORF">B4O97_10510</name>
</gene>
<dbReference type="PANTHER" id="PTHR22617:SF23">
    <property type="entry name" value="CHEMOTAXIS PROTEIN CHEW"/>
    <property type="match status" value="1"/>
</dbReference>
<dbReference type="PANTHER" id="PTHR22617">
    <property type="entry name" value="CHEMOTAXIS SENSOR HISTIDINE KINASE-RELATED"/>
    <property type="match status" value="1"/>
</dbReference>
<dbReference type="STRING" id="1963862.B4O97_10510"/>
<comment type="caution">
    <text evidence="2">The sequence shown here is derived from an EMBL/GenBank/DDBJ whole genome shotgun (WGS) entry which is preliminary data.</text>
</comment>
<keyword evidence="3" id="KW-1185">Reference proteome</keyword>
<dbReference type="EMBL" id="MWQY01000010">
    <property type="protein sequence ID" value="ORC35154.1"/>
    <property type="molecule type" value="Genomic_DNA"/>
</dbReference>
<evidence type="ECO:0000313" key="3">
    <source>
        <dbReference type="Proteomes" id="UP000192343"/>
    </source>
</evidence>
<name>A0A1Y1RXQ9_9SPIO</name>
<dbReference type="InterPro" id="IPR039315">
    <property type="entry name" value="CheW"/>
</dbReference>
<organism evidence="2 3">
    <name type="scientific">Marispirochaeta aestuarii</name>
    <dbReference type="NCBI Taxonomy" id="1963862"/>
    <lineage>
        <taxon>Bacteria</taxon>
        <taxon>Pseudomonadati</taxon>
        <taxon>Spirochaetota</taxon>
        <taxon>Spirochaetia</taxon>
        <taxon>Spirochaetales</taxon>
        <taxon>Spirochaetaceae</taxon>
        <taxon>Marispirochaeta</taxon>
    </lineage>
</organism>